<comment type="caution">
    <text evidence="1">The sequence shown here is derived from an EMBL/GenBank/DDBJ whole genome shotgun (WGS) entry which is preliminary data.</text>
</comment>
<name>A0ABQ7ZS24_BRANA</name>
<evidence type="ECO:0000313" key="1">
    <source>
        <dbReference type="EMBL" id="KAH0883055.1"/>
    </source>
</evidence>
<organism evidence="1 2">
    <name type="scientific">Brassica napus</name>
    <name type="common">Rape</name>
    <dbReference type="NCBI Taxonomy" id="3708"/>
    <lineage>
        <taxon>Eukaryota</taxon>
        <taxon>Viridiplantae</taxon>
        <taxon>Streptophyta</taxon>
        <taxon>Embryophyta</taxon>
        <taxon>Tracheophyta</taxon>
        <taxon>Spermatophyta</taxon>
        <taxon>Magnoliopsida</taxon>
        <taxon>eudicotyledons</taxon>
        <taxon>Gunneridae</taxon>
        <taxon>Pentapetalae</taxon>
        <taxon>rosids</taxon>
        <taxon>malvids</taxon>
        <taxon>Brassicales</taxon>
        <taxon>Brassicaceae</taxon>
        <taxon>Brassiceae</taxon>
        <taxon>Brassica</taxon>
    </lineage>
</organism>
<proteinExistence type="predicted"/>
<protein>
    <submittedName>
        <fullName evidence="1">Uncharacterized protein</fullName>
    </submittedName>
</protein>
<gene>
    <name evidence="1" type="ORF">HID58_059151</name>
</gene>
<dbReference type="EMBL" id="JAGKQM010000014">
    <property type="protein sequence ID" value="KAH0883055.1"/>
    <property type="molecule type" value="Genomic_DNA"/>
</dbReference>
<accession>A0ABQ7ZS24</accession>
<reference evidence="1 2" key="1">
    <citation type="submission" date="2021-05" db="EMBL/GenBank/DDBJ databases">
        <title>Genome Assembly of Synthetic Allotetraploid Brassica napus Reveals Homoeologous Exchanges between Subgenomes.</title>
        <authorList>
            <person name="Davis J.T."/>
        </authorList>
    </citation>
    <scope>NUCLEOTIDE SEQUENCE [LARGE SCALE GENOMIC DNA]</scope>
    <source>
        <strain evidence="2">cv. Da-Ae</strain>
        <tissue evidence="1">Seedling</tissue>
    </source>
</reference>
<keyword evidence="2" id="KW-1185">Reference proteome</keyword>
<sequence length="23" mass="2939">MEYKMFRSNSIFYSIIKFILFME</sequence>
<dbReference type="Proteomes" id="UP000824890">
    <property type="component" value="Unassembled WGS sequence"/>
</dbReference>
<evidence type="ECO:0000313" key="2">
    <source>
        <dbReference type="Proteomes" id="UP000824890"/>
    </source>
</evidence>